<dbReference type="InterPro" id="IPR029058">
    <property type="entry name" value="AB_hydrolase_fold"/>
</dbReference>
<dbReference type="PIRSF" id="PIRSF005211">
    <property type="entry name" value="Ab_hydro_YheT"/>
    <property type="match status" value="1"/>
</dbReference>
<organism evidence="3 4">
    <name type="scientific">Belliella kenyensis</name>
    <dbReference type="NCBI Taxonomy" id="1472724"/>
    <lineage>
        <taxon>Bacteria</taxon>
        <taxon>Pseudomonadati</taxon>
        <taxon>Bacteroidota</taxon>
        <taxon>Cytophagia</taxon>
        <taxon>Cytophagales</taxon>
        <taxon>Cyclobacteriaceae</taxon>
        <taxon>Belliella</taxon>
    </lineage>
</organism>
<dbReference type="SUPFAM" id="SSF53474">
    <property type="entry name" value="alpha/beta-Hydrolases"/>
    <property type="match status" value="1"/>
</dbReference>
<dbReference type="Pfam" id="PF00561">
    <property type="entry name" value="Abhydrolase_1"/>
    <property type="match status" value="1"/>
</dbReference>
<dbReference type="InterPro" id="IPR050960">
    <property type="entry name" value="AB_hydrolase_4_sf"/>
</dbReference>
<dbReference type="PANTHER" id="PTHR10794">
    <property type="entry name" value="ABHYDROLASE DOMAIN-CONTAINING PROTEIN"/>
    <property type="match status" value="1"/>
</dbReference>
<evidence type="ECO:0000313" key="3">
    <source>
        <dbReference type="EMBL" id="MFC3976225.1"/>
    </source>
</evidence>
<name>A0ABV8ELZ5_9BACT</name>
<keyword evidence="3" id="KW-0378">Hydrolase</keyword>
<dbReference type="Proteomes" id="UP001595766">
    <property type="component" value="Unassembled WGS sequence"/>
</dbReference>
<comment type="caution">
    <text evidence="3">The sequence shown here is derived from an EMBL/GenBank/DDBJ whole genome shotgun (WGS) entry which is preliminary data.</text>
</comment>
<comment type="similarity">
    <text evidence="1">Belongs to the AB hydrolase superfamily. AB hydrolase 4 family.</text>
</comment>
<feature type="domain" description="AB hydrolase-1" evidence="2">
    <location>
        <begin position="62"/>
        <end position="301"/>
    </location>
</feature>
<dbReference type="InterPro" id="IPR000073">
    <property type="entry name" value="AB_hydrolase_1"/>
</dbReference>
<dbReference type="GO" id="GO:0016787">
    <property type="term" value="F:hydrolase activity"/>
    <property type="evidence" value="ECO:0007669"/>
    <property type="project" value="UniProtKB-KW"/>
</dbReference>
<accession>A0ABV8ELZ5</accession>
<evidence type="ECO:0000256" key="1">
    <source>
        <dbReference type="ARBA" id="ARBA00010884"/>
    </source>
</evidence>
<evidence type="ECO:0000313" key="4">
    <source>
        <dbReference type="Proteomes" id="UP001595766"/>
    </source>
</evidence>
<sequence length="331" mass="37709">MPLISNSTYLGPPKYLFNGHLETIIPSIFRKIEGVSYRRERIYTPDEDFLDLDWSRVGSTKLLIISHGLEGSSNRHYAKALVKLFNGQGVDALAWNNRTCSGEMNKQAIMYHHGATYDLDTVIEHVAAASTYEEIWLVGISMGGAQTLKYLGEKGLDLNSKIKKAAVYSTPCNLADSAATLSFKGNAFYRKRFLKKLKLKMQLKGQQFPGLVDLDLLERVEDFTDFDTHFTAKIHGFKDASDFYNSVSADNWMQDIQIPTLIINAQNDPLLYDRCYPINLARESPNIYLEIPKRGGHTGFLVSGQEYTWAETRFLSFLLDEKYYKFDSYLK</sequence>
<dbReference type="Gene3D" id="3.40.50.1820">
    <property type="entry name" value="alpha/beta hydrolase"/>
    <property type="match status" value="1"/>
</dbReference>
<gene>
    <name evidence="3" type="ORF">ACFOUP_07540</name>
</gene>
<dbReference type="InterPro" id="IPR012020">
    <property type="entry name" value="ABHD4"/>
</dbReference>
<keyword evidence="4" id="KW-1185">Reference proteome</keyword>
<proteinExistence type="inferred from homology"/>
<dbReference type="RefSeq" id="WP_241290824.1">
    <property type="nucleotide sequence ID" value="NZ_JAKZGR010000001.1"/>
</dbReference>
<protein>
    <submittedName>
        <fullName evidence="3">YheT family hydrolase</fullName>
    </submittedName>
</protein>
<dbReference type="PANTHER" id="PTHR10794:SF94">
    <property type="entry name" value="ESTERASE YHET-RELATED"/>
    <property type="match status" value="1"/>
</dbReference>
<evidence type="ECO:0000259" key="2">
    <source>
        <dbReference type="Pfam" id="PF00561"/>
    </source>
</evidence>
<dbReference type="EMBL" id="JBHSAV010000023">
    <property type="protein sequence ID" value="MFC3976225.1"/>
    <property type="molecule type" value="Genomic_DNA"/>
</dbReference>
<reference evidence="4" key="1">
    <citation type="journal article" date="2019" name="Int. J. Syst. Evol. Microbiol.">
        <title>The Global Catalogue of Microorganisms (GCM) 10K type strain sequencing project: providing services to taxonomists for standard genome sequencing and annotation.</title>
        <authorList>
            <consortium name="The Broad Institute Genomics Platform"/>
            <consortium name="The Broad Institute Genome Sequencing Center for Infectious Disease"/>
            <person name="Wu L."/>
            <person name="Ma J."/>
        </authorList>
    </citation>
    <scope>NUCLEOTIDE SEQUENCE [LARGE SCALE GENOMIC DNA]</scope>
    <source>
        <strain evidence="4">CECT 8551</strain>
    </source>
</reference>